<keyword evidence="13" id="KW-1185">Reference proteome</keyword>
<feature type="coiled-coil region" evidence="10">
    <location>
        <begin position="116"/>
        <end position="168"/>
    </location>
</feature>
<comment type="subcellular location">
    <subcellularLocation>
        <location evidence="1">Cytoplasm</location>
        <location evidence="1">Cytoskeleton</location>
        <location evidence="1">Spindle</location>
    </subcellularLocation>
</comment>
<dbReference type="GeneTree" id="ENSGT00390000016167"/>
<evidence type="ECO:0000313" key="13">
    <source>
        <dbReference type="Proteomes" id="UP000314986"/>
    </source>
</evidence>
<proteinExistence type="inferred from homology"/>
<dbReference type="GO" id="GO:0070652">
    <property type="term" value="C:HAUS complex"/>
    <property type="evidence" value="ECO:0007669"/>
    <property type="project" value="InterPro"/>
</dbReference>
<feature type="region of interest" description="Disordered" evidence="11">
    <location>
        <begin position="181"/>
        <end position="265"/>
    </location>
</feature>
<dbReference type="InterPro" id="IPR026243">
    <property type="entry name" value="HAUS1"/>
</dbReference>
<evidence type="ECO:0000256" key="6">
    <source>
        <dbReference type="ARBA" id="ARBA00022776"/>
    </source>
</evidence>
<reference evidence="12" key="5">
    <citation type="submission" date="2025-09" db="UniProtKB">
        <authorList>
            <consortium name="Ensembl"/>
        </authorList>
    </citation>
    <scope>IDENTIFICATION</scope>
</reference>
<reference evidence="13" key="2">
    <citation type="journal article" date="2007" name="PLoS Biol.">
        <title>Survey sequencing and comparative analysis of the elephant shark (Callorhinchus milii) genome.</title>
        <authorList>
            <person name="Venkatesh B."/>
            <person name="Kirkness E.F."/>
            <person name="Loh Y.H."/>
            <person name="Halpern A.L."/>
            <person name="Lee A.P."/>
            <person name="Johnson J."/>
            <person name="Dandona N."/>
            <person name="Viswanathan L.D."/>
            <person name="Tay A."/>
            <person name="Venter J.C."/>
            <person name="Strausberg R.L."/>
            <person name="Brenner S."/>
        </authorList>
    </citation>
    <scope>NUCLEOTIDE SEQUENCE [LARGE SCALE GENOMIC DNA]</scope>
</reference>
<dbReference type="GO" id="GO:0051301">
    <property type="term" value="P:cell division"/>
    <property type="evidence" value="ECO:0007669"/>
    <property type="project" value="UniProtKB-KW"/>
</dbReference>
<comment type="similarity">
    <text evidence="2">Belongs to the HAUS1 family.</text>
</comment>
<dbReference type="AlphaFoldDB" id="A0A4W3HX46"/>
<dbReference type="GO" id="GO:0005874">
    <property type="term" value="C:microtubule"/>
    <property type="evidence" value="ECO:0007669"/>
    <property type="project" value="UniProtKB-KW"/>
</dbReference>
<keyword evidence="8" id="KW-0206">Cytoskeleton</keyword>
<evidence type="ECO:0000313" key="12">
    <source>
        <dbReference type="Ensembl" id="ENSCMIP00000020936.1"/>
    </source>
</evidence>
<reference evidence="13" key="3">
    <citation type="journal article" date="2014" name="Nature">
        <title>Elephant shark genome provides unique insights into gnathostome evolution.</title>
        <authorList>
            <consortium name="International Elephant Shark Genome Sequencing Consortium"/>
            <person name="Venkatesh B."/>
            <person name="Lee A.P."/>
            <person name="Ravi V."/>
            <person name="Maurya A.K."/>
            <person name="Lian M.M."/>
            <person name="Swann J.B."/>
            <person name="Ohta Y."/>
            <person name="Flajnik M.F."/>
            <person name="Sutoh Y."/>
            <person name="Kasahara M."/>
            <person name="Hoon S."/>
            <person name="Gangu V."/>
            <person name="Roy S.W."/>
            <person name="Irimia M."/>
            <person name="Korzh V."/>
            <person name="Kondrychyn I."/>
            <person name="Lim Z.W."/>
            <person name="Tay B.H."/>
            <person name="Tohari S."/>
            <person name="Kong K.W."/>
            <person name="Ho S."/>
            <person name="Lorente-Galdos B."/>
            <person name="Quilez J."/>
            <person name="Marques-Bonet T."/>
            <person name="Raney B.J."/>
            <person name="Ingham P.W."/>
            <person name="Tay A."/>
            <person name="Hillier L.W."/>
            <person name="Minx P."/>
            <person name="Boehm T."/>
            <person name="Wilson R.K."/>
            <person name="Brenner S."/>
            <person name="Warren W.C."/>
        </authorList>
    </citation>
    <scope>NUCLEOTIDE SEQUENCE [LARGE SCALE GENOMIC DNA]</scope>
</reference>
<protein>
    <submittedName>
        <fullName evidence="12">Arkadia (RNF111) N-terminal like PKA signaling regulator 2N</fullName>
    </submittedName>
</protein>
<dbReference type="Ensembl" id="ENSCMIT00000021319.1">
    <property type="protein sequence ID" value="ENSCMIP00000020936.1"/>
    <property type="gene ID" value="ENSCMIG00000009619.1"/>
</dbReference>
<dbReference type="GO" id="GO:0051225">
    <property type="term" value="P:spindle assembly"/>
    <property type="evidence" value="ECO:0007669"/>
    <property type="project" value="InterPro"/>
</dbReference>
<dbReference type="GO" id="GO:0005819">
    <property type="term" value="C:spindle"/>
    <property type="evidence" value="ECO:0007669"/>
    <property type="project" value="UniProtKB-SubCell"/>
</dbReference>
<dbReference type="Pfam" id="PF25762">
    <property type="entry name" value="HAUS1"/>
    <property type="match status" value="1"/>
</dbReference>
<keyword evidence="4" id="KW-0132">Cell division</keyword>
<evidence type="ECO:0000256" key="11">
    <source>
        <dbReference type="SAM" id="MobiDB-lite"/>
    </source>
</evidence>
<dbReference type="PRINTS" id="PR02087">
    <property type="entry name" value="HAUSAUGMINL1"/>
</dbReference>
<gene>
    <name evidence="12" type="primary">ark2n</name>
</gene>
<dbReference type="Proteomes" id="UP000314986">
    <property type="component" value="Unassembled WGS sequence"/>
</dbReference>
<dbReference type="PANTHER" id="PTHR31570">
    <property type="entry name" value="HAUS AUGMIN-LIKE COMPLEX SUBUNIT 1"/>
    <property type="match status" value="1"/>
</dbReference>
<sequence>MDTDGGEVYMSLSDLFVDEQVPFYEVNAWTTDVLRRLMEINRERDNHGRQLLEDVRQKTKEYQAEASHMQEVLEESLGLTTNSLSSSGSSLLNSLVDCSLALDLKDTSRTSFVLAMNSLTSELTAAESRAQELEVKALSKKLTDKMVLEQLLEEAMNCFAEMQRQTEERFRMWMEKLTRMDTDEDAKQPLEGQEAKGPARVPPPPTQPGSLLPASPQQPHSPYGNNHPNADSTQAFQTPFNNNNPPAGFQDNGNASDHDLNRSNL</sequence>
<reference evidence="12" key="4">
    <citation type="submission" date="2025-08" db="UniProtKB">
        <authorList>
            <consortium name="Ensembl"/>
        </authorList>
    </citation>
    <scope>IDENTIFICATION</scope>
</reference>
<keyword evidence="5" id="KW-0493">Microtubule</keyword>
<dbReference type="PANTHER" id="PTHR31570:SF1">
    <property type="entry name" value="HAUS AUGMIN-LIKE COMPLEX SUBUNIT 1"/>
    <property type="match status" value="1"/>
</dbReference>
<keyword evidence="7 10" id="KW-0175">Coiled coil</keyword>
<evidence type="ECO:0000256" key="10">
    <source>
        <dbReference type="SAM" id="Coils"/>
    </source>
</evidence>
<keyword evidence="3" id="KW-0963">Cytoplasm</keyword>
<evidence type="ECO:0000256" key="1">
    <source>
        <dbReference type="ARBA" id="ARBA00004186"/>
    </source>
</evidence>
<keyword evidence="9" id="KW-0131">Cell cycle</keyword>
<evidence type="ECO:0000256" key="7">
    <source>
        <dbReference type="ARBA" id="ARBA00023054"/>
    </source>
</evidence>
<accession>A0A4W3HX46</accession>
<reference evidence="13" key="1">
    <citation type="journal article" date="2006" name="Science">
        <title>Ancient noncoding elements conserved in the human genome.</title>
        <authorList>
            <person name="Venkatesh B."/>
            <person name="Kirkness E.F."/>
            <person name="Loh Y.H."/>
            <person name="Halpern A.L."/>
            <person name="Lee A.P."/>
            <person name="Johnson J."/>
            <person name="Dandona N."/>
            <person name="Viswanathan L.D."/>
            <person name="Tay A."/>
            <person name="Venter J.C."/>
            <person name="Strausberg R.L."/>
            <person name="Brenner S."/>
        </authorList>
    </citation>
    <scope>NUCLEOTIDE SEQUENCE [LARGE SCALE GENOMIC DNA]</scope>
</reference>
<dbReference type="GO" id="GO:0005829">
    <property type="term" value="C:cytosol"/>
    <property type="evidence" value="ECO:0007669"/>
    <property type="project" value="TreeGrafter"/>
</dbReference>
<evidence type="ECO:0000256" key="2">
    <source>
        <dbReference type="ARBA" id="ARBA00005479"/>
    </source>
</evidence>
<name>A0A4W3HX46_CALMI</name>
<feature type="compositionally biased region" description="Basic and acidic residues" evidence="11">
    <location>
        <begin position="256"/>
        <end position="265"/>
    </location>
</feature>
<evidence type="ECO:0000256" key="8">
    <source>
        <dbReference type="ARBA" id="ARBA00023212"/>
    </source>
</evidence>
<dbReference type="GO" id="GO:0007098">
    <property type="term" value="P:centrosome cycle"/>
    <property type="evidence" value="ECO:0007669"/>
    <property type="project" value="TreeGrafter"/>
</dbReference>
<evidence type="ECO:0000256" key="3">
    <source>
        <dbReference type="ARBA" id="ARBA00022490"/>
    </source>
</evidence>
<keyword evidence="6" id="KW-0498">Mitosis</keyword>
<evidence type="ECO:0000256" key="9">
    <source>
        <dbReference type="ARBA" id="ARBA00023306"/>
    </source>
</evidence>
<evidence type="ECO:0000256" key="4">
    <source>
        <dbReference type="ARBA" id="ARBA00022618"/>
    </source>
</evidence>
<feature type="compositionally biased region" description="Polar residues" evidence="11">
    <location>
        <begin position="215"/>
        <end position="255"/>
    </location>
</feature>
<organism evidence="12 13">
    <name type="scientific">Callorhinchus milii</name>
    <name type="common">Ghost shark</name>
    <dbReference type="NCBI Taxonomy" id="7868"/>
    <lineage>
        <taxon>Eukaryota</taxon>
        <taxon>Metazoa</taxon>
        <taxon>Chordata</taxon>
        <taxon>Craniata</taxon>
        <taxon>Vertebrata</taxon>
        <taxon>Chondrichthyes</taxon>
        <taxon>Holocephali</taxon>
        <taxon>Chimaeriformes</taxon>
        <taxon>Callorhinchidae</taxon>
        <taxon>Callorhinchus</taxon>
    </lineage>
</organism>
<evidence type="ECO:0000256" key="5">
    <source>
        <dbReference type="ARBA" id="ARBA00022701"/>
    </source>
</evidence>